<dbReference type="GO" id="GO:0035438">
    <property type="term" value="F:cyclic-di-GMP binding"/>
    <property type="evidence" value="ECO:0007669"/>
    <property type="project" value="InterPro"/>
</dbReference>
<proteinExistence type="predicted"/>
<dbReference type="Pfam" id="PF07238">
    <property type="entry name" value="PilZ"/>
    <property type="match status" value="1"/>
</dbReference>
<reference evidence="2 3" key="1">
    <citation type="submission" date="2019-07" db="EMBL/GenBank/DDBJ databases">
        <title>Whole genome shotgun sequence of Aneurinibacillus danicus NBRC 102444.</title>
        <authorList>
            <person name="Hosoyama A."/>
            <person name="Uohara A."/>
            <person name="Ohji S."/>
            <person name="Ichikawa N."/>
        </authorList>
    </citation>
    <scope>NUCLEOTIDE SEQUENCE [LARGE SCALE GENOMIC DNA]</scope>
    <source>
        <strain evidence="2 3">NBRC 102444</strain>
    </source>
</reference>
<dbReference type="RefSeq" id="WP_146808176.1">
    <property type="nucleotide sequence ID" value="NZ_BJXX01000015.1"/>
</dbReference>
<keyword evidence="3" id="KW-1185">Reference proteome</keyword>
<protein>
    <recommendedName>
        <fullName evidence="1">PilZ domain-containing protein</fullName>
    </recommendedName>
</protein>
<dbReference type="Gene3D" id="2.40.10.220">
    <property type="entry name" value="predicted glycosyltransferase like domains"/>
    <property type="match status" value="1"/>
</dbReference>
<feature type="domain" description="PilZ" evidence="1">
    <location>
        <begin position="5"/>
        <end position="111"/>
    </location>
</feature>
<gene>
    <name evidence="2" type="ORF">ADA01nite_03350</name>
</gene>
<dbReference type="SUPFAM" id="SSF141371">
    <property type="entry name" value="PilZ domain-like"/>
    <property type="match status" value="1"/>
</dbReference>
<organism evidence="2 3">
    <name type="scientific">Aneurinibacillus danicus</name>
    <dbReference type="NCBI Taxonomy" id="267746"/>
    <lineage>
        <taxon>Bacteria</taxon>
        <taxon>Bacillati</taxon>
        <taxon>Bacillota</taxon>
        <taxon>Bacilli</taxon>
        <taxon>Bacillales</taxon>
        <taxon>Paenibacillaceae</taxon>
        <taxon>Aneurinibacillus group</taxon>
        <taxon>Aneurinibacillus</taxon>
    </lineage>
</organism>
<sequence>MEEQNRRQFFRLPLPHPLSSDVTIIRIKENAIETGKAQVLIEDISPGGLRFVSDVRLPATPQVILEFETEIMNKTLQLPGYIVRKILRDQQGIYEYGVKFTLDEGTYTELIPLLQLLAIRLRRTPIVGGCRFATNEELEKFNPNSKSS</sequence>
<evidence type="ECO:0000313" key="3">
    <source>
        <dbReference type="Proteomes" id="UP000321157"/>
    </source>
</evidence>
<dbReference type="EMBL" id="BJXX01000015">
    <property type="protein sequence ID" value="GEN32875.1"/>
    <property type="molecule type" value="Genomic_DNA"/>
</dbReference>
<accession>A0A511V1V8</accession>
<dbReference type="Proteomes" id="UP000321157">
    <property type="component" value="Unassembled WGS sequence"/>
</dbReference>
<evidence type="ECO:0000259" key="1">
    <source>
        <dbReference type="Pfam" id="PF07238"/>
    </source>
</evidence>
<dbReference type="AlphaFoldDB" id="A0A511V1V8"/>
<dbReference type="InterPro" id="IPR009875">
    <property type="entry name" value="PilZ_domain"/>
</dbReference>
<dbReference type="OrthoDB" id="1908709at2"/>
<name>A0A511V1V8_9BACL</name>
<evidence type="ECO:0000313" key="2">
    <source>
        <dbReference type="EMBL" id="GEN32875.1"/>
    </source>
</evidence>
<comment type="caution">
    <text evidence="2">The sequence shown here is derived from an EMBL/GenBank/DDBJ whole genome shotgun (WGS) entry which is preliminary data.</text>
</comment>